<evidence type="ECO:0000256" key="2">
    <source>
        <dbReference type="SAM" id="Phobius"/>
    </source>
</evidence>
<evidence type="ECO:0000313" key="3">
    <source>
        <dbReference type="EMBL" id="MCL1635948.1"/>
    </source>
</evidence>
<sequence>MTTNFYSPPWPFSARIRRLDKGSLLAWSSTVLATLAGFSGAIDQSWAVPLVAFCAGMGVAFACRSAAASCRRNAMAGRQPSARAPSASQGIWQEIDHHRDLLHLLHEKTHSAARDTGSTVARSGPIGRKRGHGQK</sequence>
<dbReference type="EMBL" id="JAMBEP010000005">
    <property type="protein sequence ID" value="MCL1635948.1"/>
    <property type="molecule type" value="Genomic_DNA"/>
</dbReference>
<reference evidence="3 4" key="1">
    <citation type="submission" date="2022-05" db="EMBL/GenBank/DDBJ databases">
        <title>Luteimonas sp. SX5, whole genome shotgun sequencing project.</title>
        <authorList>
            <person name="Zhao G."/>
            <person name="Shen L."/>
        </authorList>
    </citation>
    <scope>NUCLEOTIDE SEQUENCE [LARGE SCALE GENOMIC DNA]</scope>
    <source>
        <strain evidence="3 4">SX5</strain>
    </source>
</reference>
<name>A0ABT0MMQ2_9GAMM</name>
<feature type="region of interest" description="Disordered" evidence="1">
    <location>
        <begin position="112"/>
        <end position="135"/>
    </location>
</feature>
<keyword evidence="2" id="KW-0472">Membrane</keyword>
<evidence type="ECO:0000313" key="4">
    <source>
        <dbReference type="Proteomes" id="UP001431217"/>
    </source>
</evidence>
<keyword evidence="2" id="KW-1133">Transmembrane helix</keyword>
<accession>A0ABT0MMQ2</accession>
<protein>
    <submittedName>
        <fullName evidence="3">Uncharacterized protein</fullName>
    </submittedName>
</protein>
<keyword evidence="2" id="KW-0812">Transmembrane</keyword>
<dbReference type="RefSeq" id="WP_249475915.1">
    <property type="nucleotide sequence ID" value="NZ_JAMBEP010000005.1"/>
</dbReference>
<organism evidence="3 4">
    <name type="scientific">Luteimonas galliterrae</name>
    <dbReference type="NCBI Taxonomy" id="2940486"/>
    <lineage>
        <taxon>Bacteria</taxon>
        <taxon>Pseudomonadati</taxon>
        <taxon>Pseudomonadota</taxon>
        <taxon>Gammaproteobacteria</taxon>
        <taxon>Lysobacterales</taxon>
        <taxon>Lysobacteraceae</taxon>
        <taxon>Luteimonas</taxon>
    </lineage>
</organism>
<comment type="caution">
    <text evidence="3">The sequence shown here is derived from an EMBL/GenBank/DDBJ whole genome shotgun (WGS) entry which is preliminary data.</text>
</comment>
<gene>
    <name evidence="3" type="ORF">M2650_15095</name>
</gene>
<evidence type="ECO:0000256" key="1">
    <source>
        <dbReference type="SAM" id="MobiDB-lite"/>
    </source>
</evidence>
<feature type="transmembrane region" description="Helical" evidence="2">
    <location>
        <begin position="48"/>
        <end position="67"/>
    </location>
</feature>
<keyword evidence="4" id="KW-1185">Reference proteome</keyword>
<proteinExistence type="predicted"/>
<feature type="transmembrane region" description="Helical" evidence="2">
    <location>
        <begin position="24"/>
        <end position="42"/>
    </location>
</feature>
<dbReference type="Proteomes" id="UP001431217">
    <property type="component" value="Unassembled WGS sequence"/>
</dbReference>